<evidence type="ECO:0000256" key="4">
    <source>
        <dbReference type="ARBA" id="ARBA00022801"/>
    </source>
</evidence>
<dbReference type="InterPro" id="IPR011330">
    <property type="entry name" value="Glyco_hydro/deAcase_b/a-brl"/>
</dbReference>
<gene>
    <name evidence="9" type="ORF">BDV25DRAFT_169677</name>
</gene>
<protein>
    <submittedName>
        <fullName evidence="9">Polysaccharide deacetylase family protein</fullName>
    </submittedName>
</protein>
<keyword evidence="5" id="KW-0119">Carbohydrate metabolism</keyword>
<proteinExistence type="predicted"/>
<dbReference type="Gene3D" id="3.20.20.370">
    <property type="entry name" value="Glycoside hydrolase/deacetylase"/>
    <property type="match status" value="1"/>
</dbReference>
<evidence type="ECO:0000256" key="3">
    <source>
        <dbReference type="ARBA" id="ARBA00022729"/>
    </source>
</evidence>
<sequence>MYSIFTVALLATLTSNALAGPVRSRDVPLGQVVTYCTSPNTIALTFDDGPSGYTPQLLDLLAEYGARATFFLTGDASRQYPDVIKRMRREGHQVASHTYDHANLPSLNHDQIVSQMNRLEDVLIPLMGDVPAYMRPPYFETNDLVLQTMRELGYKVIQASIDTKDYLNNDPARIDDSYQKFVNELNAGGNIVLAHDIHEQTVVTLARKMLDESKARGLALTTVGDCLGEDPSKWYYGV</sequence>
<keyword evidence="2" id="KW-0479">Metal-binding</keyword>
<dbReference type="Proteomes" id="UP000325780">
    <property type="component" value="Unassembled WGS sequence"/>
</dbReference>
<dbReference type="GO" id="GO:0046872">
    <property type="term" value="F:metal ion binding"/>
    <property type="evidence" value="ECO:0007669"/>
    <property type="project" value="UniProtKB-KW"/>
</dbReference>
<dbReference type="PANTHER" id="PTHR46471">
    <property type="entry name" value="CHITIN DEACETYLASE"/>
    <property type="match status" value="1"/>
</dbReference>
<keyword evidence="3 7" id="KW-0732">Signal</keyword>
<dbReference type="SUPFAM" id="SSF88713">
    <property type="entry name" value="Glycoside hydrolase/deacetylase"/>
    <property type="match status" value="1"/>
</dbReference>
<evidence type="ECO:0000256" key="7">
    <source>
        <dbReference type="SAM" id="SignalP"/>
    </source>
</evidence>
<keyword evidence="4" id="KW-0378">Hydrolase</keyword>
<feature type="chain" id="PRO_5025020197" evidence="7">
    <location>
        <begin position="20"/>
        <end position="238"/>
    </location>
</feature>
<dbReference type="GO" id="GO:0005975">
    <property type="term" value="P:carbohydrate metabolic process"/>
    <property type="evidence" value="ECO:0007669"/>
    <property type="project" value="InterPro"/>
</dbReference>
<feature type="signal peptide" evidence="7">
    <location>
        <begin position="1"/>
        <end position="19"/>
    </location>
</feature>
<evidence type="ECO:0000313" key="10">
    <source>
        <dbReference type="Proteomes" id="UP000325780"/>
    </source>
</evidence>
<evidence type="ECO:0000256" key="6">
    <source>
        <dbReference type="ARBA" id="ARBA00023285"/>
    </source>
</evidence>
<evidence type="ECO:0000313" key="9">
    <source>
        <dbReference type="EMBL" id="KAE8146671.1"/>
    </source>
</evidence>
<dbReference type="PROSITE" id="PS51677">
    <property type="entry name" value="NODB"/>
    <property type="match status" value="1"/>
</dbReference>
<dbReference type="CDD" id="cd10951">
    <property type="entry name" value="CE4_ClCDA_like"/>
    <property type="match status" value="1"/>
</dbReference>
<evidence type="ECO:0000256" key="2">
    <source>
        <dbReference type="ARBA" id="ARBA00022723"/>
    </source>
</evidence>
<dbReference type="PANTHER" id="PTHR46471:SF2">
    <property type="entry name" value="CHITIN DEACETYLASE-RELATED"/>
    <property type="match status" value="1"/>
</dbReference>
<dbReference type="OrthoDB" id="2125469at2759"/>
<accession>A0A5N6TKP3</accession>
<comment type="cofactor">
    <cofactor evidence="1">
        <name>Co(2+)</name>
        <dbReference type="ChEBI" id="CHEBI:48828"/>
    </cofactor>
</comment>
<dbReference type="AlphaFoldDB" id="A0A5N6TKP3"/>
<dbReference type="EMBL" id="ML742248">
    <property type="protein sequence ID" value="KAE8146671.1"/>
    <property type="molecule type" value="Genomic_DNA"/>
</dbReference>
<dbReference type="Pfam" id="PF01522">
    <property type="entry name" value="Polysacc_deac_1"/>
    <property type="match status" value="1"/>
</dbReference>
<organism evidence="9 10">
    <name type="scientific">Aspergillus avenaceus</name>
    <dbReference type="NCBI Taxonomy" id="36643"/>
    <lineage>
        <taxon>Eukaryota</taxon>
        <taxon>Fungi</taxon>
        <taxon>Dikarya</taxon>
        <taxon>Ascomycota</taxon>
        <taxon>Pezizomycotina</taxon>
        <taxon>Eurotiomycetes</taxon>
        <taxon>Eurotiomycetidae</taxon>
        <taxon>Eurotiales</taxon>
        <taxon>Aspergillaceae</taxon>
        <taxon>Aspergillus</taxon>
        <taxon>Aspergillus subgen. Circumdati</taxon>
    </lineage>
</organism>
<keyword evidence="6" id="KW-0170">Cobalt</keyword>
<feature type="domain" description="NodB homology" evidence="8">
    <location>
        <begin position="40"/>
        <end position="221"/>
    </location>
</feature>
<name>A0A5N6TKP3_ASPAV</name>
<keyword evidence="10" id="KW-1185">Reference proteome</keyword>
<reference evidence="9 10" key="1">
    <citation type="submission" date="2019-04" db="EMBL/GenBank/DDBJ databases">
        <title>Friends and foes A comparative genomics study of 23 Aspergillus species from section Flavi.</title>
        <authorList>
            <consortium name="DOE Joint Genome Institute"/>
            <person name="Kjaerbolling I."/>
            <person name="Vesth T."/>
            <person name="Frisvad J.C."/>
            <person name="Nybo J.L."/>
            <person name="Theobald S."/>
            <person name="Kildgaard S."/>
            <person name="Isbrandt T."/>
            <person name="Kuo A."/>
            <person name="Sato A."/>
            <person name="Lyhne E.K."/>
            <person name="Kogle M.E."/>
            <person name="Wiebenga A."/>
            <person name="Kun R.S."/>
            <person name="Lubbers R.J."/>
            <person name="Makela M.R."/>
            <person name="Barry K."/>
            <person name="Chovatia M."/>
            <person name="Clum A."/>
            <person name="Daum C."/>
            <person name="Haridas S."/>
            <person name="He G."/>
            <person name="LaButti K."/>
            <person name="Lipzen A."/>
            <person name="Mondo S."/>
            <person name="Riley R."/>
            <person name="Salamov A."/>
            <person name="Simmons B.A."/>
            <person name="Magnuson J.K."/>
            <person name="Henrissat B."/>
            <person name="Mortensen U.H."/>
            <person name="Larsen T.O."/>
            <person name="Devries R.P."/>
            <person name="Grigoriev I.V."/>
            <person name="Machida M."/>
            <person name="Baker S.E."/>
            <person name="Andersen M.R."/>
        </authorList>
    </citation>
    <scope>NUCLEOTIDE SEQUENCE [LARGE SCALE GENOMIC DNA]</scope>
    <source>
        <strain evidence="9 10">IBT 18842</strain>
    </source>
</reference>
<dbReference type="GO" id="GO:0016810">
    <property type="term" value="F:hydrolase activity, acting on carbon-nitrogen (but not peptide) bonds"/>
    <property type="evidence" value="ECO:0007669"/>
    <property type="project" value="InterPro"/>
</dbReference>
<dbReference type="InterPro" id="IPR002509">
    <property type="entry name" value="NODB_dom"/>
</dbReference>
<evidence type="ECO:0000259" key="8">
    <source>
        <dbReference type="PROSITE" id="PS51677"/>
    </source>
</evidence>
<evidence type="ECO:0000256" key="5">
    <source>
        <dbReference type="ARBA" id="ARBA00023277"/>
    </source>
</evidence>
<evidence type="ECO:0000256" key="1">
    <source>
        <dbReference type="ARBA" id="ARBA00001941"/>
    </source>
</evidence>